<dbReference type="GO" id="GO:0016616">
    <property type="term" value="F:oxidoreductase activity, acting on the CH-OH group of donors, NAD or NADP as acceptor"/>
    <property type="evidence" value="ECO:0007669"/>
    <property type="project" value="TreeGrafter"/>
</dbReference>
<dbReference type="EMBL" id="CAMPGE010012519">
    <property type="protein sequence ID" value="CAI2371290.1"/>
    <property type="molecule type" value="Genomic_DNA"/>
</dbReference>
<evidence type="ECO:0000256" key="1">
    <source>
        <dbReference type="ARBA" id="ARBA00023002"/>
    </source>
</evidence>
<evidence type="ECO:0000256" key="2">
    <source>
        <dbReference type="ARBA" id="ARBA00023445"/>
    </source>
</evidence>
<organism evidence="4 5">
    <name type="scientific">Euplotes crassus</name>
    <dbReference type="NCBI Taxonomy" id="5936"/>
    <lineage>
        <taxon>Eukaryota</taxon>
        <taxon>Sar</taxon>
        <taxon>Alveolata</taxon>
        <taxon>Ciliophora</taxon>
        <taxon>Intramacronucleata</taxon>
        <taxon>Spirotrichea</taxon>
        <taxon>Hypotrichia</taxon>
        <taxon>Euplotida</taxon>
        <taxon>Euplotidae</taxon>
        <taxon>Moneuplotes</taxon>
    </lineage>
</organism>
<dbReference type="Proteomes" id="UP001295684">
    <property type="component" value="Unassembled WGS sequence"/>
</dbReference>
<evidence type="ECO:0000259" key="3">
    <source>
        <dbReference type="Pfam" id="PF01370"/>
    </source>
</evidence>
<dbReference type="AlphaFoldDB" id="A0AAD1XE62"/>
<evidence type="ECO:0000313" key="5">
    <source>
        <dbReference type="Proteomes" id="UP001295684"/>
    </source>
</evidence>
<keyword evidence="5" id="KW-1185">Reference proteome</keyword>
<dbReference type="InterPro" id="IPR036291">
    <property type="entry name" value="NAD(P)-bd_dom_sf"/>
</dbReference>
<feature type="domain" description="NAD-dependent epimerase/dehydratase" evidence="3">
    <location>
        <begin position="9"/>
        <end position="242"/>
    </location>
</feature>
<dbReference type="SUPFAM" id="SSF51735">
    <property type="entry name" value="NAD(P)-binding Rossmann-fold domains"/>
    <property type="match status" value="1"/>
</dbReference>
<name>A0AAD1XE62_EUPCR</name>
<reference evidence="4" key="1">
    <citation type="submission" date="2023-07" db="EMBL/GenBank/DDBJ databases">
        <authorList>
            <consortium name="AG Swart"/>
            <person name="Singh M."/>
            <person name="Singh A."/>
            <person name="Seah K."/>
            <person name="Emmerich C."/>
        </authorList>
    </citation>
    <scope>NUCLEOTIDE SEQUENCE</scope>
    <source>
        <strain evidence="4">DP1</strain>
    </source>
</reference>
<proteinExistence type="inferred from homology"/>
<evidence type="ECO:0000313" key="4">
    <source>
        <dbReference type="EMBL" id="CAI2371290.1"/>
    </source>
</evidence>
<dbReference type="InterPro" id="IPR050425">
    <property type="entry name" value="NAD(P)_dehydrat-like"/>
</dbReference>
<dbReference type="Gene3D" id="3.40.50.720">
    <property type="entry name" value="NAD(P)-binding Rossmann-like Domain"/>
    <property type="match status" value="1"/>
</dbReference>
<dbReference type="InterPro" id="IPR001509">
    <property type="entry name" value="Epimerase_deHydtase"/>
</dbReference>
<protein>
    <recommendedName>
        <fullName evidence="3">NAD-dependent epimerase/dehydratase domain-containing protein</fullName>
    </recommendedName>
</protein>
<dbReference type="PANTHER" id="PTHR10366">
    <property type="entry name" value="NAD DEPENDENT EPIMERASE/DEHYDRATASE"/>
    <property type="match status" value="1"/>
</dbReference>
<gene>
    <name evidence="4" type="ORF">ECRASSUSDP1_LOCUS12610</name>
</gene>
<dbReference type="Pfam" id="PF01370">
    <property type="entry name" value="Epimerase"/>
    <property type="match status" value="1"/>
</dbReference>
<dbReference type="PANTHER" id="PTHR10366:SF564">
    <property type="entry name" value="STEROL-4-ALPHA-CARBOXYLATE 3-DEHYDROGENASE, DECARBOXYLATING"/>
    <property type="match status" value="1"/>
</dbReference>
<sequence length="355" mass="40460">MEAQSKPLICITGINGYLGSWVCKYALQDGQYRVRGTVRNVKDTERLQPIKEEFGDLWDQLELVQADLLDTESLRQAIKECSYVIHVACPVPLHQPDDEDEVIKPSVEGTKDIFMACQDEGVKRLIITSSISINEDFRYPTCDEETPYPLDQPWINAYRKAKIFADELVWDMVNDENNKLEVVSLLPGLIIGPIFIKSNFTSKEVIQMILTGKYPLWPNLHISCVDVRDCAEAHMRALTCKKNIKICLANGTKSILEMVEIIRGEFSQYGYWISNWGLNYWIAYLASFFSSDMALALQLWGRRTEIDNTRAIKELGLKFTPIDQTIITTAYSLIKQGYVIDRTNGNADDHISSLN</sequence>
<accession>A0AAD1XE62</accession>
<comment type="similarity">
    <text evidence="2">Belongs to the NAD(P)-dependent epimerase/dehydratase family. Dihydroflavonol-4-reductase subfamily.</text>
</comment>
<comment type="caution">
    <text evidence="4">The sequence shown here is derived from an EMBL/GenBank/DDBJ whole genome shotgun (WGS) entry which is preliminary data.</text>
</comment>
<keyword evidence="1" id="KW-0560">Oxidoreductase</keyword>